<feature type="transmembrane region" description="Helical" evidence="1">
    <location>
        <begin position="60"/>
        <end position="82"/>
    </location>
</feature>
<evidence type="ECO:0000313" key="3">
    <source>
        <dbReference type="Proteomes" id="UP001215280"/>
    </source>
</evidence>
<organism evidence="2 3">
    <name type="scientific">Mycena maculata</name>
    <dbReference type="NCBI Taxonomy" id="230809"/>
    <lineage>
        <taxon>Eukaryota</taxon>
        <taxon>Fungi</taxon>
        <taxon>Dikarya</taxon>
        <taxon>Basidiomycota</taxon>
        <taxon>Agaricomycotina</taxon>
        <taxon>Agaricomycetes</taxon>
        <taxon>Agaricomycetidae</taxon>
        <taxon>Agaricales</taxon>
        <taxon>Marasmiineae</taxon>
        <taxon>Mycenaceae</taxon>
        <taxon>Mycena</taxon>
    </lineage>
</organism>
<protein>
    <recommendedName>
        <fullName evidence="4">DUF1772-domain-containing protein</fullName>
    </recommendedName>
</protein>
<keyword evidence="1" id="KW-0812">Transmembrane</keyword>
<evidence type="ECO:0000256" key="1">
    <source>
        <dbReference type="SAM" id="Phobius"/>
    </source>
</evidence>
<keyword evidence="1" id="KW-0472">Membrane</keyword>
<dbReference type="EMBL" id="JARJLG010000060">
    <property type="protein sequence ID" value="KAJ7756751.1"/>
    <property type="molecule type" value="Genomic_DNA"/>
</dbReference>
<dbReference type="InterPro" id="IPR013901">
    <property type="entry name" value="Anthrone_oxy"/>
</dbReference>
<feature type="transmembrane region" description="Helical" evidence="1">
    <location>
        <begin position="88"/>
        <end position="110"/>
    </location>
</feature>
<evidence type="ECO:0008006" key="4">
    <source>
        <dbReference type="Google" id="ProtNLM"/>
    </source>
</evidence>
<keyword evidence="3" id="KW-1185">Reference proteome</keyword>
<evidence type="ECO:0000313" key="2">
    <source>
        <dbReference type="EMBL" id="KAJ7756751.1"/>
    </source>
</evidence>
<sequence length="172" mass="18628">MPSPGHIAVVLGLVSSSYFTFANIGCSYFGVMPATERGKTSLPVVDRLALWEYHYELGKLHMASAGIIATVSLASASYFATIPALRNILAAGAISAFTVPAWTLLFMMPVNNDLVARLRATKLKPMEPKEEAFVLDQLDKWRAMHRLRIALGIVAWLSVATAVLASGPIIQL</sequence>
<dbReference type="AlphaFoldDB" id="A0AAD7J5M1"/>
<feature type="transmembrane region" description="Helical" evidence="1">
    <location>
        <begin position="149"/>
        <end position="170"/>
    </location>
</feature>
<comment type="caution">
    <text evidence="2">The sequence shown here is derived from an EMBL/GenBank/DDBJ whole genome shotgun (WGS) entry which is preliminary data.</text>
</comment>
<proteinExistence type="predicted"/>
<name>A0AAD7J5M1_9AGAR</name>
<dbReference type="Pfam" id="PF08592">
    <property type="entry name" value="Anthrone_oxy"/>
    <property type="match status" value="1"/>
</dbReference>
<reference evidence="2" key="1">
    <citation type="submission" date="2023-03" db="EMBL/GenBank/DDBJ databases">
        <title>Massive genome expansion in bonnet fungi (Mycena s.s.) driven by repeated elements and novel gene families across ecological guilds.</title>
        <authorList>
            <consortium name="Lawrence Berkeley National Laboratory"/>
            <person name="Harder C.B."/>
            <person name="Miyauchi S."/>
            <person name="Viragh M."/>
            <person name="Kuo A."/>
            <person name="Thoen E."/>
            <person name="Andreopoulos B."/>
            <person name="Lu D."/>
            <person name="Skrede I."/>
            <person name="Drula E."/>
            <person name="Henrissat B."/>
            <person name="Morin E."/>
            <person name="Kohler A."/>
            <person name="Barry K."/>
            <person name="LaButti K."/>
            <person name="Morin E."/>
            <person name="Salamov A."/>
            <person name="Lipzen A."/>
            <person name="Mereny Z."/>
            <person name="Hegedus B."/>
            <person name="Baldrian P."/>
            <person name="Stursova M."/>
            <person name="Weitz H."/>
            <person name="Taylor A."/>
            <person name="Grigoriev I.V."/>
            <person name="Nagy L.G."/>
            <person name="Martin F."/>
            <person name="Kauserud H."/>
        </authorList>
    </citation>
    <scope>NUCLEOTIDE SEQUENCE</scope>
    <source>
        <strain evidence="2">CBHHK188m</strain>
    </source>
</reference>
<feature type="transmembrane region" description="Helical" evidence="1">
    <location>
        <begin position="6"/>
        <end position="31"/>
    </location>
</feature>
<keyword evidence="1" id="KW-1133">Transmembrane helix</keyword>
<accession>A0AAD7J5M1</accession>
<gene>
    <name evidence="2" type="ORF">DFH07DRAFT_819781</name>
</gene>
<dbReference type="Proteomes" id="UP001215280">
    <property type="component" value="Unassembled WGS sequence"/>
</dbReference>